<reference evidence="2 3" key="1">
    <citation type="journal article" date="2023" name="Sci. Data">
        <title>Genome assembly of the Korean intertidal mud-creeper Batillaria attramentaria.</title>
        <authorList>
            <person name="Patra A.K."/>
            <person name="Ho P.T."/>
            <person name="Jun S."/>
            <person name="Lee S.J."/>
            <person name="Kim Y."/>
            <person name="Won Y.J."/>
        </authorList>
    </citation>
    <scope>NUCLEOTIDE SEQUENCE [LARGE SCALE GENOMIC DNA]</scope>
    <source>
        <strain evidence="2">Wonlab-2016</strain>
    </source>
</reference>
<comment type="caution">
    <text evidence="2">The sequence shown here is derived from an EMBL/GenBank/DDBJ whole genome shotgun (WGS) entry which is preliminary data.</text>
</comment>
<evidence type="ECO:0000313" key="2">
    <source>
        <dbReference type="EMBL" id="KAK7490364.1"/>
    </source>
</evidence>
<accession>A0ABD0KT61</accession>
<feature type="compositionally biased region" description="Polar residues" evidence="1">
    <location>
        <begin position="49"/>
        <end position="63"/>
    </location>
</feature>
<feature type="compositionally biased region" description="Basic and acidic residues" evidence="1">
    <location>
        <begin position="39"/>
        <end position="48"/>
    </location>
</feature>
<dbReference type="AlphaFoldDB" id="A0ABD0KT61"/>
<name>A0ABD0KT61_9CAEN</name>
<sequence>MKLVELATGPIRRVQNFSANALMLYIVCTQAVRQARTPQQERSRKQKENNAASNSSYTHYGLGRSTSACSVRADISL</sequence>
<keyword evidence="3" id="KW-1185">Reference proteome</keyword>
<evidence type="ECO:0000256" key="1">
    <source>
        <dbReference type="SAM" id="MobiDB-lite"/>
    </source>
</evidence>
<feature type="region of interest" description="Disordered" evidence="1">
    <location>
        <begin position="36"/>
        <end position="63"/>
    </location>
</feature>
<protein>
    <submittedName>
        <fullName evidence="2">Uncharacterized protein</fullName>
    </submittedName>
</protein>
<evidence type="ECO:0000313" key="3">
    <source>
        <dbReference type="Proteomes" id="UP001519460"/>
    </source>
</evidence>
<dbReference type="Proteomes" id="UP001519460">
    <property type="component" value="Unassembled WGS sequence"/>
</dbReference>
<proteinExistence type="predicted"/>
<gene>
    <name evidence="2" type="ORF">BaRGS_00018343</name>
</gene>
<dbReference type="EMBL" id="JACVVK020000127">
    <property type="protein sequence ID" value="KAK7490364.1"/>
    <property type="molecule type" value="Genomic_DNA"/>
</dbReference>
<organism evidence="2 3">
    <name type="scientific">Batillaria attramentaria</name>
    <dbReference type="NCBI Taxonomy" id="370345"/>
    <lineage>
        <taxon>Eukaryota</taxon>
        <taxon>Metazoa</taxon>
        <taxon>Spiralia</taxon>
        <taxon>Lophotrochozoa</taxon>
        <taxon>Mollusca</taxon>
        <taxon>Gastropoda</taxon>
        <taxon>Caenogastropoda</taxon>
        <taxon>Sorbeoconcha</taxon>
        <taxon>Cerithioidea</taxon>
        <taxon>Batillariidae</taxon>
        <taxon>Batillaria</taxon>
    </lineage>
</organism>